<dbReference type="Proteomes" id="UP000199476">
    <property type="component" value="Unassembled WGS sequence"/>
</dbReference>
<keyword evidence="7" id="KW-0966">Cell projection</keyword>
<dbReference type="Pfam" id="PF02049">
    <property type="entry name" value="FliE"/>
    <property type="match status" value="1"/>
</dbReference>
<keyword evidence="7" id="KW-0969">Cilium</keyword>
<dbReference type="GO" id="GO:0005198">
    <property type="term" value="F:structural molecule activity"/>
    <property type="evidence" value="ECO:0007669"/>
    <property type="project" value="UniProtKB-UniRule"/>
</dbReference>
<evidence type="ECO:0000256" key="4">
    <source>
        <dbReference type="HAMAP-Rule" id="MF_00724"/>
    </source>
</evidence>
<comment type="subcellular location">
    <subcellularLocation>
        <location evidence="1 4">Bacterial flagellum basal body</location>
    </subcellularLocation>
</comment>
<dbReference type="PANTHER" id="PTHR34653">
    <property type="match status" value="1"/>
</dbReference>
<feature type="region of interest" description="Disordered" evidence="6">
    <location>
        <begin position="1"/>
        <end position="29"/>
    </location>
</feature>
<reference evidence="7 8" key="1">
    <citation type="submission" date="2016-10" db="EMBL/GenBank/DDBJ databases">
        <authorList>
            <person name="de Groot N.N."/>
        </authorList>
    </citation>
    <scope>NUCLEOTIDE SEQUENCE [LARGE SCALE GENOMIC DNA]</scope>
    <source>
        <strain evidence="7 8">SLAS-1</strain>
    </source>
</reference>
<evidence type="ECO:0000313" key="8">
    <source>
        <dbReference type="Proteomes" id="UP000199476"/>
    </source>
</evidence>
<keyword evidence="3 4" id="KW-0975">Bacterial flagellum</keyword>
<dbReference type="GO" id="GO:0009425">
    <property type="term" value="C:bacterial-type flagellum basal body"/>
    <property type="evidence" value="ECO:0007669"/>
    <property type="project" value="UniProtKB-SubCell"/>
</dbReference>
<comment type="similarity">
    <text evidence="2 4">Belongs to the FliE family.</text>
</comment>
<proteinExistence type="inferred from homology"/>
<sequence>MIGPISDRLDLLSGGEIETTESEGSEHPIDDFAELLARNVEEVNQMERSAQDLSEQFALGEIDNIHEVTVATEKARLALQLTTEIQNRVVEAHDDIMRMQI</sequence>
<protein>
    <recommendedName>
        <fullName evidence="4 5">Flagellar hook-basal body complex protein FliE</fullName>
    </recommendedName>
</protein>
<dbReference type="PANTHER" id="PTHR34653:SF1">
    <property type="entry name" value="FLAGELLAR HOOK-BASAL BODY COMPLEX PROTEIN FLIE"/>
    <property type="match status" value="1"/>
</dbReference>
<dbReference type="NCBIfam" id="TIGR00205">
    <property type="entry name" value="fliE"/>
    <property type="match status" value="1"/>
</dbReference>
<evidence type="ECO:0000256" key="1">
    <source>
        <dbReference type="ARBA" id="ARBA00004117"/>
    </source>
</evidence>
<dbReference type="RefSeq" id="WP_089759595.1">
    <property type="nucleotide sequence ID" value="NZ_FNGO01000008.1"/>
</dbReference>
<dbReference type="GO" id="GO:0003774">
    <property type="term" value="F:cytoskeletal motor activity"/>
    <property type="evidence" value="ECO:0007669"/>
    <property type="project" value="InterPro"/>
</dbReference>
<dbReference type="STRING" id="321763.SAMN04488692_10864"/>
<evidence type="ECO:0000256" key="3">
    <source>
        <dbReference type="ARBA" id="ARBA00023143"/>
    </source>
</evidence>
<accession>A0A1G9MH44</accession>
<organism evidence="7 8">
    <name type="scientific">Halarsenatibacter silvermanii</name>
    <dbReference type="NCBI Taxonomy" id="321763"/>
    <lineage>
        <taxon>Bacteria</taxon>
        <taxon>Bacillati</taxon>
        <taxon>Bacillota</taxon>
        <taxon>Clostridia</taxon>
        <taxon>Halanaerobiales</taxon>
        <taxon>Halarsenatibacteraceae</taxon>
        <taxon>Halarsenatibacter</taxon>
    </lineage>
</organism>
<evidence type="ECO:0000313" key="7">
    <source>
        <dbReference type="EMBL" id="SDL73444.1"/>
    </source>
</evidence>
<name>A0A1G9MH44_9FIRM</name>
<keyword evidence="7" id="KW-0282">Flagellum</keyword>
<evidence type="ECO:0000256" key="6">
    <source>
        <dbReference type="SAM" id="MobiDB-lite"/>
    </source>
</evidence>
<dbReference type="OrthoDB" id="9812413at2"/>
<evidence type="ECO:0000256" key="2">
    <source>
        <dbReference type="ARBA" id="ARBA00009272"/>
    </source>
</evidence>
<dbReference type="PRINTS" id="PR01006">
    <property type="entry name" value="FLGHOOKFLIE"/>
</dbReference>
<dbReference type="HAMAP" id="MF_00724">
    <property type="entry name" value="FliE"/>
    <property type="match status" value="1"/>
</dbReference>
<dbReference type="InterPro" id="IPR001624">
    <property type="entry name" value="FliE"/>
</dbReference>
<evidence type="ECO:0000256" key="5">
    <source>
        <dbReference type="NCBIfam" id="TIGR00205"/>
    </source>
</evidence>
<dbReference type="AlphaFoldDB" id="A0A1G9MH44"/>
<keyword evidence="8" id="KW-1185">Reference proteome</keyword>
<dbReference type="EMBL" id="FNGO01000008">
    <property type="protein sequence ID" value="SDL73444.1"/>
    <property type="molecule type" value="Genomic_DNA"/>
</dbReference>
<dbReference type="GO" id="GO:0071973">
    <property type="term" value="P:bacterial-type flagellum-dependent cell motility"/>
    <property type="evidence" value="ECO:0007669"/>
    <property type="project" value="InterPro"/>
</dbReference>
<gene>
    <name evidence="4" type="primary">fliE</name>
    <name evidence="7" type="ORF">SAMN04488692_10864</name>
</gene>